<dbReference type="Proteomes" id="UP001626537">
    <property type="component" value="Chromosome"/>
</dbReference>
<evidence type="ECO:0000313" key="1">
    <source>
        <dbReference type="EMBL" id="WOJ94493.1"/>
    </source>
</evidence>
<dbReference type="InterPro" id="IPR011335">
    <property type="entry name" value="Restrct_endonuc-II-like"/>
</dbReference>
<dbReference type="PIRSF" id="PIRSF011484">
    <property type="entry name" value="YaeQ"/>
    <property type="match status" value="1"/>
</dbReference>
<name>A0ABZ0I6W6_9GAMM</name>
<proteinExistence type="predicted"/>
<dbReference type="InterPro" id="IPR038590">
    <property type="entry name" value="YaeQ_sf"/>
</dbReference>
<dbReference type="CDD" id="cd22368">
    <property type="entry name" value="YaeQ-like"/>
    <property type="match status" value="1"/>
</dbReference>
<dbReference type="EMBL" id="CP136864">
    <property type="protein sequence ID" value="WOJ94493.1"/>
    <property type="molecule type" value="Genomic_DNA"/>
</dbReference>
<dbReference type="Gene3D" id="3.10.640.10">
    <property type="entry name" value="Restriction endonuclease-like alpha-beta roll domain"/>
    <property type="match status" value="1"/>
</dbReference>
<dbReference type="SUPFAM" id="SSF52980">
    <property type="entry name" value="Restriction endonuclease-like"/>
    <property type="match status" value="1"/>
</dbReference>
<gene>
    <name evidence="1" type="ORF">R0135_04850</name>
</gene>
<dbReference type="PANTHER" id="PTHR38784">
    <property type="entry name" value="SUCROSE PHOSPHORYLASE"/>
    <property type="match status" value="1"/>
</dbReference>
<dbReference type="InterPro" id="IPR009822">
    <property type="entry name" value="YaeQ"/>
</dbReference>
<dbReference type="PANTHER" id="PTHR38784:SF1">
    <property type="entry name" value="SUCROSE PHOSPHORYLASE"/>
    <property type="match status" value="1"/>
</dbReference>
<reference evidence="1 2" key="1">
    <citation type="submission" date="2023-10" db="EMBL/GenBank/DDBJ databases">
        <title>Two novel species belonging to the OM43/NOR5 clade.</title>
        <authorList>
            <person name="Park M."/>
        </authorList>
    </citation>
    <scope>NUCLEOTIDE SEQUENCE [LARGE SCALE GENOMIC DNA]</scope>
    <source>
        <strain evidence="1 2">IMCC43200</strain>
    </source>
</reference>
<dbReference type="RefSeq" id="WP_407349129.1">
    <property type="nucleotide sequence ID" value="NZ_CP136864.1"/>
</dbReference>
<accession>A0ABZ0I6W6</accession>
<evidence type="ECO:0000313" key="2">
    <source>
        <dbReference type="Proteomes" id="UP001626537"/>
    </source>
</evidence>
<dbReference type="Pfam" id="PF07152">
    <property type="entry name" value="YaeQ"/>
    <property type="match status" value="1"/>
</dbReference>
<organism evidence="1 2">
    <name type="scientific">Congregibacter variabilis</name>
    <dbReference type="NCBI Taxonomy" id="3081200"/>
    <lineage>
        <taxon>Bacteria</taxon>
        <taxon>Pseudomonadati</taxon>
        <taxon>Pseudomonadota</taxon>
        <taxon>Gammaproteobacteria</taxon>
        <taxon>Cellvibrionales</taxon>
        <taxon>Halieaceae</taxon>
        <taxon>Congregibacter</taxon>
    </lineage>
</organism>
<keyword evidence="2" id="KW-1185">Reference proteome</keyword>
<sequence>MSNVHWVTTAKPSTNCMALKSTVFKVKLNVADLDRNIYGDFALAVARHPSETDARMMLRVAVFALHAHEQLQFGRGISTDDEPDLWIKDLTDAIELWIELGTPDPSRLRKASGRAQNVLLYAYGERAFKVWWDKNADALARFDNLSVYSVTDSELTELAALAAPGLALQCTISDGELWLTSGNESVQVKPAVLRRAEEP</sequence>
<dbReference type="SMART" id="SM01322">
    <property type="entry name" value="YaeQ"/>
    <property type="match status" value="1"/>
</dbReference>
<protein>
    <submittedName>
        <fullName evidence="1">YaeQ family protein</fullName>
    </submittedName>
</protein>